<keyword evidence="4 8" id="KW-0547">Nucleotide-binding</keyword>
<evidence type="ECO:0000313" key="14">
    <source>
        <dbReference type="Proteomes" id="UP001178288"/>
    </source>
</evidence>
<dbReference type="InterPro" id="IPR006000">
    <property type="entry name" value="Xylulokinase"/>
</dbReference>
<dbReference type="InterPro" id="IPR043129">
    <property type="entry name" value="ATPase_NBD"/>
</dbReference>
<dbReference type="InterPro" id="IPR018483">
    <property type="entry name" value="Carb_kinase_FGGY_CS"/>
</dbReference>
<keyword evidence="5 8" id="KW-0418">Kinase</keyword>
<evidence type="ECO:0000256" key="4">
    <source>
        <dbReference type="ARBA" id="ARBA00022741"/>
    </source>
</evidence>
<dbReference type="PROSITE" id="PS00445">
    <property type="entry name" value="FGGY_KINASES_2"/>
    <property type="match status" value="1"/>
</dbReference>
<comment type="similarity">
    <text evidence="1 8 9">Belongs to the FGGY kinase family.</text>
</comment>
<dbReference type="SUPFAM" id="SSF53067">
    <property type="entry name" value="Actin-like ATPase domain"/>
    <property type="match status" value="2"/>
</dbReference>
<keyword evidence="3 8" id="KW-0808">Transferase</keyword>
<organism evidence="13 14">
    <name type="scientific">Neobacillus novalis</name>
    <dbReference type="NCBI Taxonomy" id="220687"/>
    <lineage>
        <taxon>Bacteria</taxon>
        <taxon>Bacillati</taxon>
        <taxon>Bacillota</taxon>
        <taxon>Bacilli</taxon>
        <taxon>Bacillales</taxon>
        <taxon>Bacillaceae</taxon>
        <taxon>Neobacillus</taxon>
    </lineage>
</organism>
<keyword evidence="7 8" id="KW-0119">Carbohydrate metabolism</keyword>
<feature type="active site" description="Proton acceptor" evidence="8">
    <location>
        <position position="240"/>
    </location>
</feature>
<dbReference type="Proteomes" id="UP001178288">
    <property type="component" value="Chromosome"/>
</dbReference>
<dbReference type="PIRSF" id="PIRSF000538">
    <property type="entry name" value="GlpK"/>
    <property type="match status" value="1"/>
</dbReference>
<dbReference type="KEGG" id="nnv:QNH39_26180"/>
<comment type="function">
    <text evidence="8">Catalyzes the phosphorylation of D-xylulose to D-xylulose 5-phosphate.</text>
</comment>
<comment type="catalytic activity">
    <reaction evidence="8 10">
        <text>D-xylulose + ATP = D-xylulose 5-phosphate + ADP + H(+)</text>
        <dbReference type="Rhea" id="RHEA:10964"/>
        <dbReference type="ChEBI" id="CHEBI:15378"/>
        <dbReference type="ChEBI" id="CHEBI:17140"/>
        <dbReference type="ChEBI" id="CHEBI:30616"/>
        <dbReference type="ChEBI" id="CHEBI:57737"/>
        <dbReference type="ChEBI" id="CHEBI:456216"/>
        <dbReference type="EC" id="2.7.1.17"/>
    </reaction>
</comment>
<dbReference type="NCBIfam" id="TIGR01312">
    <property type="entry name" value="XylB"/>
    <property type="match status" value="1"/>
</dbReference>
<evidence type="ECO:0000256" key="6">
    <source>
        <dbReference type="ARBA" id="ARBA00022840"/>
    </source>
</evidence>
<dbReference type="InterPro" id="IPR050406">
    <property type="entry name" value="FGGY_Carb_Kinase"/>
</dbReference>
<dbReference type="InterPro" id="IPR018485">
    <property type="entry name" value="FGGY_C"/>
</dbReference>
<keyword evidence="6 8" id="KW-0067">ATP-binding</keyword>
<name>A0AA95SGF1_9BACI</name>
<dbReference type="EC" id="2.7.1.17" evidence="8 10"/>
<dbReference type="PROSITE" id="PS00933">
    <property type="entry name" value="FGGY_KINASES_1"/>
    <property type="match status" value="1"/>
</dbReference>
<dbReference type="AlphaFoldDB" id="A0AA95SGF1"/>
<evidence type="ECO:0000256" key="5">
    <source>
        <dbReference type="ARBA" id="ARBA00022777"/>
    </source>
</evidence>
<evidence type="ECO:0000256" key="1">
    <source>
        <dbReference type="ARBA" id="ARBA00009156"/>
    </source>
</evidence>
<evidence type="ECO:0000256" key="7">
    <source>
        <dbReference type="ARBA" id="ARBA00023277"/>
    </source>
</evidence>
<evidence type="ECO:0000256" key="9">
    <source>
        <dbReference type="RuleBase" id="RU003733"/>
    </source>
</evidence>
<dbReference type="Gene3D" id="3.30.420.40">
    <property type="match status" value="2"/>
</dbReference>
<evidence type="ECO:0000259" key="12">
    <source>
        <dbReference type="Pfam" id="PF02782"/>
    </source>
</evidence>
<evidence type="ECO:0000313" key="13">
    <source>
        <dbReference type="EMBL" id="WHY86021.1"/>
    </source>
</evidence>
<dbReference type="Pfam" id="PF02782">
    <property type="entry name" value="FGGY_C"/>
    <property type="match status" value="1"/>
</dbReference>
<dbReference type="CDD" id="cd07808">
    <property type="entry name" value="ASKHA_NBD_FGGY_EcXK-like"/>
    <property type="match status" value="1"/>
</dbReference>
<dbReference type="Pfam" id="PF00370">
    <property type="entry name" value="FGGY_N"/>
    <property type="match status" value="1"/>
</dbReference>
<reference evidence="13" key="1">
    <citation type="submission" date="2023-05" db="EMBL/GenBank/DDBJ databases">
        <title>Comparative genomics of Bacillaceae isolates and their secondary metabolite potential.</title>
        <authorList>
            <person name="Song L."/>
            <person name="Nielsen L.J."/>
            <person name="Mohite O."/>
            <person name="Xu X."/>
            <person name="Weber T."/>
            <person name="Kovacs A.T."/>
        </authorList>
    </citation>
    <scope>NUCLEOTIDE SEQUENCE</scope>
    <source>
        <strain evidence="13">XLM17</strain>
    </source>
</reference>
<dbReference type="GO" id="GO:0005998">
    <property type="term" value="P:xylulose catabolic process"/>
    <property type="evidence" value="ECO:0007669"/>
    <property type="project" value="UniProtKB-UniRule"/>
</dbReference>
<dbReference type="GO" id="GO:0004856">
    <property type="term" value="F:D-xylulokinase activity"/>
    <property type="evidence" value="ECO:0007669"/>
    <property type="project" value="UniProtKB-UniRule"/>
</dbReference>
<evidence type="ECO:0000256" key="2">
    <source>
        <dbReference type="ARBA" id="ARBA00022629"/>
    </source>
</evidence>
<dbReference type="HAMAP" id="MF_02220">
    <property type="entry name" value="XylB"/>
    <property type="match status" value="1"/>
</dbReference>
<accession>A0AA95SGF1</accession>
<keyword evidence="2 8" id="KW-0859">Xylose metabolism</keyword>
<dbReference type="InterPro" id="IPR018484">
    <property type="entry name" value="FGGY_N"/>
</dbReference>
<gene>
    <name evidence="8 10 13" type="primary">xylB</name>
    <name evidence="13" type="ORF">QNH39_26180</name>
</gene>
<evidence type="ECO:0000259" key="11">
    <source>
        <dbReference type="Pfam" id="PF00370"/>
    </source>
</evidence>
<keyword evidence="14" id="KW-1185">Reference proteome</keyword>
<protein>
    <recommendedName>
        <fullName evidence="8 10">Xylulose kinase</fullName>
        <shortName evidence="8 10">Xylulokinase</shortName>
        <ecNumber evidence="8 10">2.7.1.17</ecNumber>
    </recommendedName>
</protein>
<dbReference type="EMBL" id="CP126114">
    <property type="protein sequence ID" value="WHY86021.1"/>
    <property type="molecule type" value="Genomic_DNA"/>
</dbReference>
<dbReference type="RefSeq" id="WP_066093471.1">
    <property type="nucleotide sequence ID" value="NZ_CP126114.1"/>
</dbReference>
<dbReference type="GO" id="GO:0005524">
    <property type="term" value="F:ATP binding"/>
    <property type="evidence" value="ECO:0007669"/>
    <property type="project" value="UniProtKB-UniRule"/>
</dbReference>
<feature type="domain" description="Carbohydrate kinase FGGY C-terminal" evidence="12">
    <location>
        <begin position="257"/>
        <end position="442"/>
    </location>
</feature>
<feature type="site" description="Important for activity" evidence="8">
    <location>
        <position position="8"/>
    </location>
</feature>
<dbReference type="PANTHER" id="PTHR43095">
    <property type="entry name" value="SUGAR KINASE"/>
    <property type="match status" value="1"/>
</dbReference>
<dbReference type="PANTHER" id="PTHR43095:SF5">
    <property type="entry name" value="XYLULOSE KINASE"/>
    <property type="match status" value="1"/>
</dbReference>
<dbReference type="InterPro" id="IPR000577">
    <property type="entry name" value="Carb_kinase_FGGY"/>
</dbReference>
<feature type="domain" description="Carbohydrate kinase FGGY N-terminal" evidence="11">
    <location>
        <begin position="3"/>
        <end position="247"/>
    </location>
</feature>
<dbReference type="GO" id="GO:0042732">
    <property type="term" value="P:D-xylose metabolic process"/>
    <property type="evidence" value="ECO:0007669"/>
    <property type="project" value="UniProtKB-KW"/>
</dbReference>
<evidence type="ECO:0000256" key="10">
    <source>
        <dbReference type="RuleBase" id="RU364073"/>
    </source>
</evidence>
<evidence type="ECO:0000256" key="8">
    <source>
        <dbReference type="HAMAP-Rule" id="MF_02220"/>
    </source>
</evidence>
<sequence length="499" mass="55564">MKYVMGIDLGTSAVKILLVDQNGEVCQEVSKSYPLIIEKSGYSEQNPEEWVVRTAEGLAELIKGFQGNVKDIEGISFSGQMHGLVLLDRQLQVLRNAILWNDTRTTKQCREIYEIVGRERLLEITKNPALEGFTLPKILWVKENEPEIFKQASVFMLPKDYLRYRMTGQIQMEYSDAAGALLLHVAKREWSKEILDLLGLSPELCPPLVESHANVGTISSDFAKKTGLSEATKVFAGGADNACGTLGAGILAEGKTLCSIGTSGVILSYEKRNDLDFDGKVHYFNHSEENSYYTMGVTLAAGYSLSWFKDTFAKEEAFDQFLQGIETVAAGANGLLFTPYLVGERTPHADSNIRASFIGIDASHEKKHFARSVLEGITFSLNETVEIFRNNGKKIDSIVSIGGGAKNETWLQMQADIFDAKIEKLTSEQGPGMGAAMLAAYGCGWFSSLKECAEQFTHIDKTYHPNKENVETYKKLFKIYQQVYTNTKELNVQLMELRK</sequence>
<feature type="binding site" evidence="8">
    <location>
        <begin position="81"/>
        <end position="82"/>
    </location>
    <ligand>
        <name>substrate</name>
    </ligand>
</feature>
<evidence type="ECO:0000256" key="3">
    <source>
        <dbReference type="ARBA" id="ARBA00022679"/>
    </source>
</evidence>
<proteinExistence type="inferred from homology"/>